<reference evidence="3 4" key="1">
    <citation type="submission" date="2019-06" db="EMBL/GenBank/DDBJ databases">
        <title>Sequencing the genomes of 1000 actinobacteria strains.</title>
        <authorList>
            <person name="Klenk H.-P."/>
        </authorList>
    </citation>
    <scope>NUCLEOTIDE SEQUENCE [LARGE SCALE GENOMIC DNA]</scope>
    <source>
        <strain evidence="3 4">DSM 24617</strain>
    </source>
</reference>
<protein>
    <submittedName>
        <fullName evidence="3">Histidine kinase-like protein</fullName>
    </submittedName>
</protein>
<evidence type="ECO:0000256" key="1">
    <source>
        <dbReference type="ARBA" id="ARBA00022527"/>
    </source>
</evidence>
<dbReference type="AlphaFoldDB" id="A0A542XGJ5"/>
<dbReference type="Pfam" id="PF13581">
    <property type="entry name" value="HATPase_c_2"/>
    <property type="match status" value="1"/>
</dbReference>
<dbReference type="SUPFAM" id="SSF55874">
    <property type="entry name" value="ATPase domain of HSP90 chaperone/DNA topoisomerase II/histidine kinase"/>
    <property type="match status" value="1"/>
</dbReference>
<dbReference type="RefSeq" id="WP_142007281.1">
    <property type="nucleotide sequence ID" value="NZ_CAJTBP010000001.1"/>
</dbReference>
<dbReference type="InterPro" id="IPR050267">
    <property type="entry name" value="Anti-sigma-factor_SerPK"/>
</dbReference>
<keyword evidence="3" id="KW-0808">Transferase</keyword>
<dbReference type="InterPro" id="IPR036890">
    <property type="entry name" value="HATPase_C_sf"/>
</dbReference>
<feature type="domain" description="Histidine kinase/HSP90-like ATPase" evidence="2">
    <location>
        <begin position="21"/>
        <end position="135"/>
    </location>
</feature>
<dbReference type="Gene3D" id="3.30.565.10">
    <property type="entry name" value="Histidine kinase-like ATPase, C-terminal domain"/>
    <property type="match status" value="1"/>
</dbReference>
<name>A0A542XGJ5_9MICO</name>
<organism evidence="3 4">
    <name type="scientific">Barrientosiimonas humi</name>
    <dbReference type="NCBI Taxonomy" id="999931"/>
    <lineage>
        <taxon>Bacteria</taxon>
        <taxon>Bacillati</taxon>
        <taxon>Actinomycetota</taxon>
        <taxon>Actinomycetes</taxon>
        <taxon>Micrococcales</taxon>
        <taxon>Dermacoccaceae</taxon>
        <taxon>Barrientosiimonas</taxon>
    </lineage>
</organism>
<dbReference type="CDD" id="cd16936">
    <property type="entry name" value="HATPase_RsbW-like"/>
    <property type="match status" value="1"/>
</dbReference>
<keyword evidence="4" id="KW-1185">Reference proteome</keyword>
<accession>A0A542XGJ5</accession>
<evidence type="ECO:0000313" key="4">
    <source>
        <dbReference type="Proteomes" id="UP000318336"/>
    </source>
</evidence>
<keyword evidence="1" id="KW-0723">Serine/threonine-protein kinase</keyword>
<dbReference type="GO" id="GO:0004674">
    <property type="term" value="F:protein serine/threonine kinase activity"/>
    <property type="evidence" value="ECO:0007669"/>
    <property type="project" value="UniProtKB-KW"/>
</dbReference>
<dbReference type="InterPro" id="IPR003594">
    <property type="entry name" value="HATPase_dom"/>
</dbReference>
<proteinExistence type="predicted"/>
<evidence type="ECO:0000313" key="3">
    <source>
        <dbReference type="EMBL" id="TQL34942.1"/>
    </source>
</evidence>
<evidence type="ECO:0000259" key="2">
    <source>
        <dbReference type="Pfam" id="PF13581"/>
    </source>
</evidence>
<comment type="caution">
    <text evidence="3">The sequence shown here is derived from an EMBL/GenBank/DDBJ whole genome shotgun (WGS) entry which is preliminary data.</text>
</comment>
<dbReference type="OrthoDB" id="3473090at2"/>
<gene>
    <name evidence="3" type="ORF">FB554_3125</name>
</gene>
<dbReference type="PANTHER" id="PTHR35526">
    <property type="entry name" value="ANTI-SIGMA-F FACTOR RSBW-RELATED"/>
    <property type="match status" value="1"/>
</dbReference>
<sequence length="144" mass="15673">MTADQKHASDARVRTVRLAWSLESVPEIRKIVVDDLSDGATPQEIVHEAETVVCELVANSVRHAKPLPDGSVRVHWKVRGPRVEVEVTDGGGGDMPAPKPQAEYAPAGRGLRIVRSMAHEWGVTDEKVGRTVWASLGGPSRRRA</sequence>
<dbReference type="EMBL" id="VFOK01000001">
    <property type="protein sequence ID" value="TQL34942.1"/>
    <property type="molecule type" value="Genomic_DNA"/>
</dbReference>
<dbReference type="PANTHER" id="PTHR35526:SF3">
    <property type="entry name" value="ANTI-SIGMA-F FACTOR RSBW"/>
    <property type="match status" value="1"/>
</dbReference>
<dbReference type="Proteomes" id="UP000318336">
    <property type="component" value="Unassembled WGS sequence"/>
</dbReference>
<keyword evidence="3" id="KW-0418">Kinase</keyword>